<dbReference type="EMBL" id="JAIWYP010000004">
    <property type="protein sequence ID" value="KAH3833597.1"/>
    <property type="molecule type" value="Genomic_DNA"/>
</dbReference>
<proteinExistence type="predicted"/>
<reference evidence="1" key="1">
    <citation type="journal article" date="2019" name="bioRxiv">
        <title>The Genome of the Zebra Mussel, Dreissena polymorpha: A Resource for Invasive Species Research.</title>
        <authorList>
            <person name="McCartney M.A."/>
            <person name="Auch B."/>
            <person name="Kono T."/>
            <person name="Mallez S."/>
            <person name="Zhang Y."/>
            <person name="Obille A."/>
            <person name="Becker A."/>
            <person name="Abrahante J.E."/>
            <person name="Garbe J."/>
            <person name="Badalamenti J.P."/>
            <person name="Herman A."/>
            <person name="Mangelson H."/>
            <person name="Liachko I."/>
            <person name="Sullivan S."/>
            <person name="Sone E.D."/>
            <person name="Koren S."/>
            <person name="Silverstein K.A.T."/>
            <person name="Beckman K.B."/>
            <person name="Gohl D.M."/>
        </authorList>
    </citation>
    <scope>NUCLEOTIDE SEQUENCE</scope>
    <source>
        <strain evidence="1">Duluth1</strain>
        <tissue evidence="1">Whole animal</tissue>
    </source>
</reference>
<keyword evidence="2" id="KW-1185">Reference proteome</keyword>
<organism evidence="1 2">
    <name type="scientific">Dreissena polymorpha</name>
    <name type="common">Zebra mussel</name>
    <name type="synonym">Mytilus polymorpha</name>
    <dbReference type="NCBI Taxonomy" id="45954"/>
    <lineage>
        <taxon>Eukaryota</taxon>
        <taxon>Metazoa</taxon>
        <taxon>Spiralia</taxon>
        <taxon>Lophotrochozoa</taxon>
        <taxon>Mollusca</taxon>
        <taxon>Bivalvia</taxon>
        <taxon>Autobranchia</taxon>
        <taxon>Heteroconchia</taxon>
        <taxon>Euheterodonta</taxon>
        <taxon>Imparidentia</taxon>
        <taxon>Neoheterodontei</taxon>
        <taxon>Myida</taxon>
        <taxon>Dreissenoidea</taxon>
        <taxon>Dreissenidae</taxon>
        <taxon>Dreissena</taxon>
    </lineage>
</organism>
<dbReference type="Proteomes" id="UP000828390">
    <property type="component" value="Unassembled WGS sequence"/>
</dbReference>
<gene>
    <name evidence="1" type="ORF">DPMN_106909</name>
</gene>
<reference evidence="1" key="2">
    <citation type="submission" date="2020-11" db="EMBL/GenBank/DDBJ databases">
        <authorList>
            <person name="McCartney M.A."/>
            <person name="Auch B."/>
            <person name="Kono T."/>
            <person name="Mallez S."/>
            <person name="Becker A."/>
            <person name="Gohl D.M."/>
            <person name="Silverstein K.A.T."/>
            <person name="Koren S."/>
            <person name="Bechman K.B."/>
            <person name="Herman A."/>
            <person name="Abrahante J.E."/>
            <person name="Garbe J."/>
        </authorList>
    </citation>
    <scope>NUCLEOTIDE SEQUENCE</scope>
    <source>
        <strain evidence="1">Duluth1</strain>
        <tissue evidence="1">Whole animal</tissue>
    </source>
</reference>
<evidence type="ECO:0000313" key="2">
    <source>
        <dbReference type="Proteomes" id="UP000828390"/>
    </source>
</evidence>
<dbReference type="AlphaFoldDB" id="A0A9D4QKH9"/>
<protein>
    <submittedName>
        <fullName evidence="1">Uncharacterized protein</fullName>
    </submittedName>
</protein>
<name>A0A9D4QKH9_DREPO</name>
<sequence>MKASRALGLLMKVAKTEKISPESMVKLYKSFMVPHLEFVAPVWQCSSHVYILEKVQRKGLRICLGGVGSDKCMALVIQSCILPLDFSVGDFCKIVLQDNC</sequence>
<evidence type="ECO:0000313" key="1">
    <source>
        <dbReference type="EMBL" id="KAH3833597.1"/>
    </source>
</evidence>
<accession>A0A9D4QKH9</accession>
<comment type="caution">
    <text evidence="1">The sequence shown here is derived from an EMBL/GenBank/DDBJ whole genome shotgun (WGS) entry which is preliminary data.</text>
</comment>